<sequence length="145" mass="17370">MKNFKEIHIGNYIKQRALNCDMEIPRLCKSFKCSEEDIYRMFKAKTMDSGVLLQWSKLLNYDFFRLYTQHLILYAPLSRNVSVNKKVADSLPSFKKSIYTKEIIDFIIELINTNEKTINEILNEYKIPKTTLYKWISKYNQHQKN</sequence>
<dbReference type="Gene3D" id="1.10.10.60">
    <property type="entry name" value="Homeodomain-like"/>
    <property type="match status" value="1"/>
</dbReference>
<comment type="caution">
    <text evidence="1">The sequence shown here is derived from an EMBL/GenBank/DDBJ whole genome shotgun (WGS) entry which is preliminary data.</text>
</comment>
<dbReference type="Proteomes" id="UP001348397">
    <property type="component" value="Unassembled WGS sequence"/>
</dbReference>
<evidence type="ECO:0000313" key="2">
    <source>
        <dbReference type="Proteomes" id="UP001348397"/>
    </source>
</evidence>
<protein>
    <submittedName>
        <fullName evidence="1">Transposase</fullName>
    </submittedName>
</protein>
<name>A0ABU6HSE0_9FLAO</name>
<reference evidence="1 2" key="1">
    <citation type="submission" date="2024-01" db="EMBL/GenBank/DDBJ databases">
        <title>Chryseobacterium sp. T9W2-O.</title>
        <authorList>
            <person name="Maltman C."/>
        </authorList>
    </citation>
    <scope>NUCLEOTIDE SEQUENCE [LARGE SCALE GENOMIC DNA]</scope>
    <source>
        <strain evidence="1 2">T9W2-O</strain>
    </source>
</reference>
<proteinExistence type="predicted"/>
<dbReference type="EMBL" id="JAYLAA010000018">
    <property type="protein sequence ID" value="MEC3874990.1"/>
    <property type="molecule type" value="Genomic_DNA"/>
</dbReference>
<gene>
    <name evidence="1" type="ORF">SOP96_04615</name>
</gene>
<keyword evidence="2" id="KW-1185">Reference proteome</keyword>
<dbReference type="RefSeq" id="WP_326319875.1">
    <property type="nucleotide sequence ID" value="NZ_JAYLAA010000018.1"/>
</dbReference>
<dbReference type="InterPro" id="IPR009057">
    <property type="entry name" value="Homeodomain-like_sf"/>
</dbReference>
<accession>A0ABU6HSE0</accession>
<organism evidence="1 2">
    <name type="scientific">Chryseobacterium salviniae</name>
    <dbReference type="NCBI Taxonomy" id="3101750"/>
    <lineage>
        <taxon>Bacteria</taxon>
        <taxon>Pseudomonadati</taxon>
        <taxon>Bacteroidota</taxon>
        <taxon>Flavobacteriia</taxon>
        <taxon>Flavobacteriales</taxon>
        <taxon>Weeksellaceae</taxon>
        <taxon>Chryseobacterium group</taxon>
        <taxon>Chryseobacterium</taxon>
    </lineage>
</organism>
<dbReference type="SUPFAM" id="SSF46689">
    <property type="entry name" value="Homeodomain-like"/>
    <property type="match status" value="1"/>
</dbReference>
<evidence type="ECO:0000313" key="1">
    <source>
        <dbReference type="EMBL" id="MEC3874990.1"/>
    </source>
</evidence>